<keyword evidence="3" id="KW-1185">Reference proteome</keyword>
<feature type="chain" id="PRO_5024360389" description="Glycopeptide" evidence="1">
    <location>
        <begin position="21"/>
        <end position="147"/>
    </location>
</feature>
<dbReference type="AlphaFoldDB" id="A0A5M3N3L0"/>
<reference evidence="3" key="1">
    <citation type="journal article" date="2012" name="Science">
        <title>The Paleozoic origin of enzymatic lignin decomposition reconstructed from 31 fungal genomes.</title>
        <authorList>
            <person name="Floudas D."/>
            <person name="Binder M."/>
            <person name="Riley R."/>
            <person name="Barry K."/>
            <person name="Blanchette R.A."/>
            <person name="Henrissat B."/>
            <person name="Martinez A.T."/>
            <person name="Otillar R."/>
            <person name="Spatafora J.W."/>
            <person name="Yadav J.S."/>
            <person name="Aerts A."/>
            <person name="Benoit I."/>
            <person name="Boyd A."/>
            <person name="Carlson A."/>
            <person name="Copeland A."/>
            <person name="Coutinho P.M."/>
            <person name="de Vries R.P."/>
            <person name="Ferreira P."/>
            <person name="Findley K."/>
            <person name="Foster B."/>
            <person name="Gaskell J."/>
            <person name="Glotzer D."/>
            <person name="Gorecki P."/>
            <person name="Heitman J."/>
            <person name="Hesse C."/>
            <person name="Hori C."/>
            <person name="Igarashi K."/>
            <person name="Jurgens J.A."/>
            <person name="Kallen N."/>
            <person name="Kersten P."/>
            <person name="Kohler A."/>
            <person name="Kuees U."/>
            <person name="Kumar T.K.A."/>
            <person name="Kuo A."/>
            <person name="LaButti K."/>
            <person name="Larrondo L.F."/>
            <person name="Lindquist E."/>
            <person name="Ling A."/>
            <person name="Lombard V."/>
            <person name="Lucas S."/>
            <person name="Lundell T."/>
            <person name="Martin R."/>
            <person name="McLaughlin D.J."/>
            <person name="Morgenstern I."/>
            <person name="Morin E."/>
            <person name="Murat C."/>
            <person name="Nagy L.G."/>
            <person name="Nolan M."/>
            <person name="Ohm R.A."/>
            <person name="Patyshakuliyeva A."/>
            <person name="Rokas A."/>
            <person name="Ruiz-Duenas F.J."/>
            <person name="Sabat G."/>
            <person name="Salamov A."/>
            <person name="Samejima M."/>
            <person name="Schmutz J."/>
            <person name="Slot J.C."/>
            <person name="St John F."/>
            <person name="Stenlid J."/>
            <person name="Sun H."/>
            <person name="Sun S."/>
            <person name="Syed K."/>
            <person name="Tsang A."/>
            <person name="Wiebenga A."/>
            <person name="Young D."/>
            <person name="Pisabarro A."/>
            <person name="Eastwood D.C."/>
            <person name="Martin F."/>
            <person name="Cullen D."/>
            <person name="Grigoriev I.V."/>
            <person name="Hibbett D.S."/>
        </authorList>
    </citation>
    <scope>NUCLEOTIDE SEQUENCE [LARGE SCALE GENOMIC DNA]</scope>
    <source>
        <strain evidence="3">RWD-64-598 SS2</strain>
    </source>
</reference>
<evidence type="ECO:0000313" key="2">
    <source>
        <dbReference type="EMBL" id="EIW85938.1"/>
    </source>
</evidence>
<dbReference type="OrthoDB" id="3342934at2759"/>
<dbReference type="GeneID" id="19202434"/>
<evidence type="ECO:0008006" key="4">
    <source>
        <dbReference type="Google" id="ProtNLM"/>
    </source>
</evidence>
<evidence type="ECO:0000256" key="1">
    <source>
        <dbReference type="SAM" id="SignalP"/>
    </source>
</evidence>
<organism evidence="2 3">
    <name type="scientific">Coniophora puteana (strain RWD-64-598)</name>
    <name type="common">Brown rot fungus</name>
    <dbReference type="NCBI Taxonomy" id="741705"/>
    <lineage>
        <taxon>Eukaryota</taxon>
        <taxon>Fungi</taxon>
        <taxon>Dikarya</taxon>
        <taxon>Basidiomycota</taxon>
        <taxon>Agaricomycotina</taxon>
        <taxon>Agaricomycetes</taxon>
        <taxon>Agaricomycetidae</taxon>
        <taxon>Boletales</taxon>
        <taxon>Coniophorineae</taxon>
        <taxon>Coniophoraceae</taxon>
        <taxon>Coniophora</taxon>
    </lineage>
</organism>
<dbReference type="OMA" id="CGINISF"/>
<evidence type="ECO:0000313" key="3">
    <source>
        <dbReference type="Proteomes" id="UP000053558"/>
    </source>
</evidence>
<dbReference type="EMBL" id="JH711573">
    <property type="protein sequence ID" value="EIW85938.1"/>
    <property type="molecule type" value="Genomic_DNA"/>
</dbReference>
<sequence>MFSATVFAFAALAFVSGAAAQESHQVTFTNNCGNGTPLFLYQGDSTPQGATTIQGPLNGGIAWLDNGGSCTNNGLGCGAVEFTLANTGFSQADITLEPEGNHNYFINGCTDGLECNSPTCPQASFSPPQVPLVNCAANNCGINISFC</sequence>
<feature type="signal peptide" evidence="1">
    <location>
        <begin position="1"/>
        <end position="20"/>
    </location>
</feature>
<dbReference type="Proteomes" id="UP000053558">
    <property type="component" value="Unassembled WGS sequence"/>
</dbReference>
<gene>
    <name evidence="2" type="ORF">CONPUDRAFT_148071</name>
</gene>
<keyword evidence="1" id="KW-0732">Signal</keyword>
<protein>
    <recommendedName>
        <fullName evidence="4">Glycopeptide</fullName>
    </recommendedName>
</protein>
<accession>A0A5M3N3L0</accession>
<name>A0A5M3N3L0_CONPW</name>
<proteinExistence type="predicted"/>
<dbReference type="RefSeq" id="XP_007762924.1">
    <property type="nucleotide sequence ID" value="XM_007764734.1"/>
</dbReference>
<dbReference type="KEGG" id="cput:CONPUDRAFT_148071"/>
<comment type="caution">
    <text evidence="2">The sequence shown here is derived from an EMBL/GenBank/DDBJ whole genome shotgun (WGS) entry which is preliminary data.</text>
</comment>